<dbReference type="AlphaFoldDB" id="A0A7S0RLL2"/>
<dbReference type="GO" id="GO:0009654">
    <property type="term" value="C:photosystem II oxygen evolving complex"/>
    <property type="evidence" value="ECO:0007669"/>
    <property type="project" value="InterPro"/>
</dbReference>
<dbReference type="InterPro" id="IPR002683">
    <property type="entry name" value="PsbP_C"/>
</dbReference>
<sequence length="280" mass="30091">MSCSACTLQATAGLSARARTAQLHSLSAKPSVTSRRAYNSGSLCLASSDKKEGGNPSEGSMHMSRRTLNGMLGSAAFSASMMSAQQVWAEEEDDEINPNLPVFDADGRVVSTADGNTKAEVLLKPVDLGEGASYMVPTIWKEVRGGTGWDDPVGGPQVQEVKLFTSAAAVDDISKLGRIEYVKLKNLPVPEELYAADVVGLKKETRNGMLFYEWDLALSPKECGMQQTLVQGVCFPDKVVLLSACVSNGKFYVLQVTSNEQQWKLGSKAIKALRKTFSVA</sequence>
<dbReference type="Pfam" id="PF01789">
    <property type="entry name" value="PsbP"/>
    <property type="match status" value="1"/>
</dbReference>
<dbReference type="GO" id="GO:0015979">
    <property type="term" value="P:photosynthesis"/>
    <property type="evidence" value="ECO:0007669"/>
    <property type="project" value="InterPro"/>
</dbReference>
<dbReference type="GO" id="GO:0019898">
    <property type="term" value="C:extrinsic component of membrane"/>
    <property type="evidence" value="ECO:0007669"/>
    <property type="project" value="InterPro"/>
</dbReference>
<organism evidence="3">
    <name type="scientific">Pyramimonas obovata</name>
    <dbReference type="NCBI Taxonomy" id="1411642"/>
    <lineage>
        <taxon>Eukaryota</taxon>
        <taxon>Viridiplantae</taxon>
        <taxon>Chlorophyta</taxon>
        <taxon>Pyramimonadophyceae</taxon>
        <taxon>Pyramimonadales</taxon>
        <taxon>Pyramimonadaceae</taxon>
        <taxon>Pyramimonas</taxon>
        <taxon>Pyramimonas incertae sedis</taxon>
    </lineage>
</organism>
<dbReference type="GO" id="GO:0005509">
    <property type="term" value="F:calcium ion binding"/>
    <property type="evidence" value="ECO:0007669"/>
    <property type="project" value="InterPro"/>
</dbReference>
<dbReference type="Gene3D" id="3.40.1000.10">
    <property type="entry name" value="Mog1/PsbP, alpha/beta/alpha sandwich"/>
    <property type="match status" value="1"/>
</dbReference>
<evidence type="ECO:0000256" key="1">
    <source>
        <dbReference type="SAM" id="MobiDB-lite"/>
    </source>
</evidence>
<feature type="region of interest" description="Disordered" evidence="1">
    <location>
        <begin position="45"/>
        <end position="64"/>
    </location>
</feature>
<accession>A0A7S0RLL2</accession>
<name>A0A7S0RLL2_9CHLO</name>
<dbReference type="InterPro" id="IPR016123">
    <property type="entry name" value="Mog1/PsbP_a/b/a-sand"/>
</dbReference>
<feature type="domain" description="PsbP C-terminal" evidence="2">
    <location>
        <begin position="127"/>
        <end position="279"/>
    </location>
</feature>
<evidence type="ECO:0000259" key="2">
    <source>
        <dbReference type="Pfam" id="PF01789"/>
    </source>
</evidence>
<gene>
    <name evidence="3" type="ORF">POBO1169_LOCUS15405</name>
</gene>
<dbReference type="SUPFAM" id="SSF55724">
    <property type="entry name" value="Mog1p/PsbP-like"/>
    <property type="match status" value="1"/>
</dbReference>
<reference evidence="3" key="1">
    <citation type="submission" date="2021-01" db="EMBL/GenBank/DDBJ databases">
        <authorList>
            <person name="Corre E."/>
            <person name="Pelletier E."/>
            <person name="Niang G."/>
            <person name="Scheremetjew M."/>
            <person name="Finn R."/>
            <person name="Kale V."/>
            <person name="Holt S."/>
            <person name="Cochrane G."/>
            <person name="Meng A."/>
            <person name="Brown T."/>
            <person name="Cohen L."/>
        </authorList>
    </citation>
    <scope>NUCLEOTIDE SEQUENCE</scope>
    <source>
        <strain evidence="3">CCMP722</strain>
    </source>
</reference>
<proteinExistence type="predicted"/>
<evidence type="ECO:0000313" key="3">
    <source>
        <dbReference type="EMBL" id="CAD8681295.1"/>
    </source>
</evidence>
<dbReference type="EMBL" id="HBFA01030562">
    <property type="protein sequence ID" value="CAD8681295.1"/>
    <property type="molecule type" value="Transcribed_RNA"/>
</dbReference>
<protein>
    <recommendedName>
        <fullName evidence="2">PsbP C-terminal domain-containing protein</fullName>
    </recommendedName>
</protein>